<evidence type="ECO:0000313" key="2">
    <source>
        <dbReference type="EMBL" id="WOH06312.1"/>
    </source>
</evidence>
<reference evidence="2" key="1">
    <citation type="journal article" date="2016" name="Nat. Genet.">
        <title>A high-quality carrot genome assembly provides new insights into carotenoid accumulation and asterid genome evolution.</title>
        <authorList>
            <person name="Iorizzo M."/>
            <person name="Ellison S."/>
            <person name="Senalik D."/>
            <person name="Zeng P."/>
            <person name="Satapoomin P."/>
            <person name="Huang J."/>
            <person name="Bowman M."/>
            <person name="Iovene M."/>
            <person name="Sanseverino W."/>
            <person name="Cavagnaro P."/>
            <person name="Yildiz M."/>
            <person name="Macko-Podgorni A."/>
            <person name="Moranska E."/>
            <person name="Grzebelus E."/>
            <person name="Grzebelus D."/>
            <person name="Ashrafi H."/>
            <person name="Zheng Z."/>
            <person name="Cheng S."/>
            <person name="Spooner D."/>
            <person name="Van Deynze A."/>
            <person name="Simon P."/>
        </authorList>
    </citation>
    <scope>NUCLEOTIDE SEQUENCE</scope>
    <source>
        <tissue evidence="2">Leaf</tissue>
    </source>
</reference>
<dbReference type="PANTHER" id="PTHR37234">
    <property type="entry name" value="OS03G0319200 PROTEIN"/>
    <property type="match status" value="1"/>
</dbReference>
<accession>A0AAF0XFS2</accession>
<dbReference type="EMBL" id="CP093348">
    <property type="protein sequence ID" value="WOH06312.1"/>
    <property type="molecule type" value="Genomic_DNA"/>
</dbReference>
<proteinExistence type="predicted"/>
<evidence type="ECO:0000313" key="3">
    <source>
        <dbReference type="Proteomes" id="UP000077755"/>
    </source>
</evidence>
<organism evidence="2 3">
    <name type="scientific">Daucus carota subsp. sativus</name>
    <name type="common">Carrot</name>
    <dbReference type="NCBI Taxonomy" id="79200"/>
    <lineage>
        <taxon>Eukaryota</taxon>
        <taxon>Viridiplantae</taxon>
        <taxon>Streptophyta</taxon>
        <taxon>Embryophyta</taxon>
        <taxon>Tracheophyta</taxon>
        <taxon>Spermatophyta</taxon>
        <taxon>Magnoliopsida</taxon>
        <taxon>eudicotyledons</taxon>
        <taxon>Gunneridae</taxon>
        <taxon>Pentapetalae</taxon>
        <taxon>asterids</taxon>
        <taxon>campanulids</taxon>
        <taxon>Apiales</taxon>
        <taxon>Apiaceae</taxon>
        <taxon>Apioideae</taxon>
        <taxon>Scandiceae</taxon>
        <taxon>Daucinae</taxon>
        <taxon>Daucus</taxon>
        <taxon>Daucus sect. Daucus</taxon>
    </lineage>
</organism>
<dbReference type="Proteomes" id="UP000077755">
    <property type="component" value="Chromosome 6"/>
</dbReference>
<protein>
    <submittedName>
        <fullName evidence="2">Uncharacterized protein</fullName>
    </submittedName>
</protein>
<name>A0AAF0XFS2_DAUCS</name>
<gene>
    <name evidence="2" type="ORF">DCAR_0625737</name>
</gene>
<keyword evidence="3" id="KW-1185">Reference proteome</keyword>
<dbReference type="PANTHER" id="PTHR37234:SF1">
    <property type="entry name" value="OS03G0319200 PROTEIN"/>
    <property type="match status" value="1"/>
</dbReference>
<evidence type="ECO:0000256" key="1">
    <source>
        <dbReference type="SAM" id="MobiDB-lite"/>
    </source>
</evidence>
<sequence>MIIESIRYSDCERSPLPPTTSVVVTRTVVDERCGRTRRDDEDIKYSIVNEHTSPVSVLDELARAPLISTNCSRETTTKNGRMSVPQPQKGLPRKKDEATYESLFVQKVMIESVRAKREAVTSPLPRSSKAMIESVEEVCKDIAWGEKRDVGRIGLVIQDCICRDLIEEFVKDLGHSYKPSNLYSLPFQACKRKLCF</sequence>
<dbReference type="AlphaFoldDB" id="A0AAF0XFS2"/>
<reference evidence="2" key="2">
    <citation type="submission" date="2022-03" db="EMBL/GenBank/DDBJ databases">
        <title>Draft title - Genomic analysis of global carrot germplasm unveils the trajectory of domestication and the origin of high carotenoid orange carrot.</title>
        <authorList>
            <person name="Iorizzo M."/>
            <person name="Ellison S."/>
            <person name="Senalik D."/>
            <person name="Macko-Podgorni A."/>
            <person name="Grzebelus D."/>
            <person name="Bostan H."/>
            <person name="Rolling W."/>
            <person name="Curaba J."/>
            <person name="Simon P."/>
        </authorList>
    </citation>
    <scope>NUCLEOTIDE SEQUENCE</scope>
    <source>
        <tissue evidence="2">Leaf</tissue>
    </source>
</reference>
<feature type="region of interest" description="Disordered" evidence="1">
    <location>
        <begin position="73"/>
        <end position="92"/>
    </location>
</feature>